<proteinExistence type="predicted"/>
<keyword evidence="6" id="KW-1185">Reference proteome</keyword>
<feature type="domain" description="OmpA-like" evidence="4">
    <location>
        <begin position="222"/>
        <end position="338"/>
    </location>
</feature>
<keyword evidence="3" id="KW-0812">Transmembrane</keyword>
<evidence type="ECO:0000259" key="4">
    <source>
        <dbReference type="PROSITE" id="PS51123"/>
    </source>
</evidence>
<dbReference type="GO" id="GO:0016020">
    <property type="term" value="C:membrane"/>
    <property type="evidence" value="ECO:0007669"/>
    <property type="project" value="UniProtKB-UniRule"/>
</dbReference>
<dbReference type="Proteomes" id="UP000298058">
    <property type="component" value="Unassembled WGS sequence"/>
</dbReference>
<evidence type="ECO:0000256" key="3">
    <source>
        <dbReference type="SAM" id="Phobius"/>
    </source>
</evidence>
<evidence type="ECO:0000256" key="1">
    <source>
        <dbReference type="PROSITE-ProRule" id="PRU00473"/>
    </source>
</evidence>
<feature type="transmembrane region" description="Helical" evidence="3">
    <location>
        <begin position="156"/>
        <end position="173"/>
    </location>
</feature>
<dbReference type="EMBL" id="RQHW01000003">
    <property type="protein sequence ID" value="TGN20907.1"/>
    <property type="molecule type" value="Genomic_DNA"/>
</dbReference>
<evidence type="ECO:0000256" key="2">
    <source>
        <dbReference type="SAM" id="MobiDB-lite"/>
    </source>
</evidence>
<dbReference type="PROSITE" id="PS51123">
    <property type="entry name" value="OMPA_2"/>
    <property type="match status" value="1"/>
</dbReference>
<reference evidence="5" key="1">
    <citation type="journal article" date="2019" name="PLoS Negl. Trop. Dis.">
        <title>Revisiting the worldwide diversity of Leptospira species in the environment.</title>
        <authorList>
            <person name="Vincent A.T."/>
            <person name="Schiettekatte O."/>
            <person name="Bourhy P."/>
            <person name="Veyrier F.J."/>
            <person name="Picardeau M."/>
        </authorList>
    </citation>
    <scope>NUCLEOTIDE SEQUENCE [LARGE SCALE GENOMIC DNA]</scope>
    <source>
        <strain evidence="5">201300427</strain>
    </source>
</reference>
<dbReference type="InterPro" id="IPR036737">
    <property type="entry name" value="OmpA-like_sf"/>
</dbReference>
<dbReference type="RefSeq" id="WP_135758780.1">
    <property type="nucleotide sequence ID" value="NZ_RQHW01000003.1"/>
</dbReference>
<feature type="compositionally biased region" description="Basic residues" evidence="2">
    <location>
        <begin position="94"/>
        <end position="105"/>
    </location>
</feature>
<dbReference type="Gene3D" id="3.30.1330.60">
    <property type="entry name" value="OmpA-like domain"/>
    <property type="match status" value="1"/>
</dbReference>
<dbReference type="AlphaFoldDB" id="A0A4R9M5C1"/>
<comment type="caution">
    <text evidence="5">The sequence shown here is derived from an EMBL/GenBank/DDBJ whole genome shotgun (WGS) entry which is preliminary data.</text>
</comment>
<feature type="region of interest" description="Disordered" evidence="2">
    <location>
        <begin position="94"/>
        <end position="119"/>
    </location>
</feature>
<gene>
    <name evidence="5" type="ORF">EHS15_01590</name>
</gene>
<protein>
    <submittedName>
        <fullName evidence="5">OmpA family protein</fullName>
    </submittedName>
</protein>
<dbReference type="SUPFAM" id="SSF103088">
    <property type="entry name" value="OmpA-like"/>
    <property type="match status" value="1"/>
</dbReference>
<dbReference type="InterPro" id="IPR050330">
    <property type="entry name" value="Bact_OuterMem_StrucFunc"/>
</dbReference>
<dbReference type="PANTHER" id="PTHR30329:SF21">
    <property type="entry name" value="LIPOPROTEIN YIAD-RELATED"/>
    <property type="match status" value="1"/>
</dbReference>
<evidence type="ECO:0000313" key="6">
    <source>
        <dbReference type="Proteomes" id="UP000298058"/>
    </source>
</evidence>
<dbReference type="OrthoDB" id="6371105at2"/>
<keyword evidence="1 3" id="KW-0472">Membrane</keyword>
<keyword evidence="3" id="KW-1133">Transmembrane helix</keyword>
<dbReference type="Pfam" id="PF00691">
    <property type="entry name" value="OmpA"/>
    <property type="match status" value="1"/>
</dbReference>
<dbReference type="CDD" id="cd07185">
    <property type="entry name" value="OmpA_C-like"/>
    <property type="match status" value="1"/>
</dbReference>
<accession>A0A4R9M5C1</accession>
<dbReference type="PANTHER" id="PTHR30329">
    <property type="entry name" value="STATOR ELEMENT OF FLAGELLAR MOTOR COMPLEX"/>
    <property type="match status" value="1"/>
</dbReference>
<organism evidence="5 6">
    <name type="scientific">Leptospira idonii</name>
    <dbReference type="NCBI Taxonomy" id="1193500"/>
    <lineage>
        <taxon>Bacteria</taxon>
        <taxon>Pseudomonadati</taxon>
        <taxon>Spirochaetota</taxon>
        <taxon>Spirochaetia</taxon>
        <taxon>Leptospirales</taxon>
        <taxon>Leptospiraceae</taxon>
        <taxon>Leptospira</taxon>
    </lineage>
</organism>
<name>A0A4R9M5C1_9LEPT</name>
<evidence type="ECO:0000313" key="5">
    <source>
        <dbReference type="EMBL" id="TGN20907.1"/>
    </source>
</evidence>
<dbReference type="InterPro" id="IPR006665">
    <property type="entry name" value="OmpA-like"/>
</dbReference>
<sequence>MAESYYRTIKGKQYDRELLEIVEKAVKRTKAPISKTVAKNLFEAIKDGNDYTEIEKRTVKYIRDNFAFSPEADEYLRTEIRKWAAKISVPSKKTSSKKQTAKRTKKEASPYEDSDSDFYHPYQQESEEEIAPTPEYQELVELNRYGSSQKSNNKRWIIVAGILVGILLLIFLFRMCSSSSSKKGAETSKTVKTDSSKPSVIQLERKEVETGKVTSEFKSRPEAIHYINHLQIRFIKHSLEMSEEAPNQIATLASALKSYPGIKIRVKGHTCFIGELDENKILSDERAKFIKDELEKQGVDSSQLDYRGFGETTSVASNYTESGRILNRRVDFSVLSVDPIKKRKK</sequence>